<evidence type="ECO:0000313" key="2">
    <source>
        <dbReference type="Proteomes" id="UP001216674"/>
    </source>
</evidence>
<dbReference type="EMBL" id="JARJLM010000362">
    <property type="protein sequence ID" value="MDF3835539.1"/>
    <property type="molecule type" value="Genomic_DNA"/>
</dbReference>
<dbReference type="InterPro" id="IPR029055">
    <property type="entry name" value="Ntn_hydrolases_N"/>
</dbReference>
<gene>
    <name evidence="1" type="ORF">P3W85_21665</name>
</gene>
<keyword evidence="1" id="KW-0012">Acyltransferase</keyword>
<reference evidence="1 2" key="1">
    <citation type="submission" date="2023-03" db="EMBL/GenBank/DDBJ databases">
        <title>Draft assemblies of triclosan tolerant bacteria isolated from returned activated sludge.</title>
        <authorList>
            <person name="Van Hamelsveld S."/>
        </authorList>
    </citation>
    <scope>NUCLEOTIDE SEQUENCE [LARGE SCALE GENOMIC DNA]</scope>
    <source>
        <strain evidence="1 2">GW210010_S58</strain>
    </source>
</reference>
<dbReference type="RefSeq" id="WP_276266290.1">
    <property type="nucleotide sequence ID" value="NZ_JARJLM010000362.1"/>
</dbReference>
<dbReference type="PANTHER" id="PTHR43881:SF1">
    <property type="entry name" value="GAMMA-GLUTAMYLTRANSPEPTIDASE (AFU_ORTHOLOGUE AFUA_4G13580)"/>
    <property type="match status" value="1"/>
</dbReference>
<dbReference type="InterPro" id="IPR052896">
    <property type="entry name" value="GGT-like_enzyme"/>
</dbReference>
<dbReference type="Pfam" id="PF01019">
    <property type="entry name" value="G_glu_transpept"/>
    <property type="match status" value="1"/>
</dbReference>
<name>A0ABT6ASV1_9BURK</name>
<keyword evidence="2" id="KW-1185">Reference proteome</keyword>
<keyword evidence="1" id="KW-0808">Transferase</keyword>
<comment type="caution">
    <text evidence="1">The sequence shown here is derived from an EMBL/GenBank/DDBJ whole genome shotgun (WGS) entry which is preliminary data.</text>
</comment>
<evidence type="ECO:0000313" key="1">
    <source>
        <dbReference type="EMBL" id="MDF3835539.1"/>
    </source>
</evidence>
<dbReference type="PANTHER" id="PTHR43881">
    <property type="entry name" value="GAMMA-GLUTAMYLTRANSPEPTIDASE (AFU_ORTHOLOGUE AFUA_4G13580)"/>
    <property type="match status" value="1"/>
</dbReference>
<dbReference type="PRINTS" id="PR01210">
    <property type="entry name" value="GGTRANSPTASE"/>
</dbReference>
<protein>
    <submittedName>
        <fullName evidence="1">Gamma-glutamyltransferase</fullName>
        <ecNumber evidence="1">2.3.2.2</ecNumber>
    </submittedName>
</protein>
<dbReference type="Gene3D" id="3.60.20.40">
    <property type="match status" value="1"/>
</dbReference>
<organism evidence="1 2">
    <name type="scientific">Cupriavidus basilensis</name>
    <dbReference type="NCBI Taxonomy" id="68895"/>
    <lineage>
        <taxon>Bacteria</taxon>
        <taxon>Pseudomonadati</taxon>
        <taxon>Pseudomonadota</taxon>
        <taxon>Betaproteobacteria</taxon>
        <taxon>Burkholderiales</taxon>
        <taxon>Burkholderiaceae</taxon>
        <taxon>Cupriavidus</taxon>
    </lineage>
</organism>
<dbReference type="SUPFAM" id="SSF56235">
    <property type="entry name" value="N-terminal nucleophile aminohydrolases (Ntn hydrolases)"/>
    <property type="match status" value="1"/>
</dbReference>
<sequence>MTTPASASPADAGGQGVRAPHCMVATGHPLAAQAALQVLREGGSAIDGALAADAILGVVEPMATGIGGDLLAMIVEPGGHAVSYNGTGRAPAAFPMDALAGLPGQRIPERHALSLTTPGAVRGWEDLHRRYGRLDWKRLLAPAIALARDGFAVAPVAAREWAVFDRVLHRDPVCAALYRAGRPPAAGERFANPELAKVLAAIAAEGADAYYLGMPARAAETASRDAGGALAAADFAAHRGDFCMPASTTFRGLTVLECPPNTHGIAILRALDELGELDPAMLAQDDPAAVLRTVRAMGRAMQYARETVADPAGNTVCTVVVDRDGLAVTLMTSIFKRFGSGIAVPGCGFVLQNRGFGFAGPGHINSPAPGKRPYHTVVPGAALRDGRFHAGFGVVGGLMQPQGQLQLLVRLAAWRQPLQAALDAPRWRLESDTALAIEAGMPPAIVQALREAGYGDPAGLGELGGRSDFGGAQIVMREASGGLLGASDKRKDGIALGE</sequence>
<dbReference type="InterPro" id="IPR043137">
    <property type="entry name" value="GGT_ssub_C"/>
</dbReference>
<dbReference type="GO" id="GO:0103068">
    <property type="term" value="F:leukotriene C4 gamma-glutamyl transferase activity"/>
    <property type="evidence" value="ECO:0007669"/>
    <property type="project" value="UniProtKB-EC"/>
</dbReference>
<accession>A0ABT6ASV1</accession>
<dbReference type="Proteomes" id="UP001216674">
    <property type="component" value="Unassembled WGS sequence"/>
</dbReference>
<dbReference type="EC" id="2.3.2.2" evidence="1"/>
<proteinExistence type="predicted"/>